<feature type="region of interest" description="Disordered" evidence="1">
    <location>
        <begin position="71"/>
        <end position="99"/>
    </location>
</feature>
<protein>
    <submittedName>
        <fullName evidence="2">Uncharacterized protein</fullName>
    </submittedName>
</protein>
<evidence type="ECO:0000256" key="1">
    <source>
        <dbReference type="SAM" id="MobiDB-lite"/>
    </source>
</evidence>
<evidence type="ECO:0000313" key="3">
    <source>
        <dbReference type="Proteomes" id="UP000009169"/>
    </source>
</evidence>
<dbReference type="HOGENOM" id="CLU_2322018_0_0_1"/>
<name>F2PZ51_TRIEC</name>
<dbReference type="EMBL" id="DS995756">
    <property type="protein sequence ID" value="EGE07169.1"/>
    <property type="molecule type" value="Genomic_DNA"/>
</dbReference>
<dbReference type="Proteomes" id="UP000009169">
    <property type="component" value="Unassembled WGS sequence"/>
</dbReference>
<reference evidence="3" key="1">
    <citation type="journal article" date="2012" name="MBio">
        <title>Comparative genome analysis of Trichophyton rubrum and related dermatophytes reveals candidate genes involved in infection.</title>
        <authorList>
            <person name="Martinez D.A."/>
            <person name="Oliver B.G."/>
            <person name="Graeser Y."/>
            <person name="Goldberg J.M."/>
            <person name="Li W."/>
            <person name="Martinez-Rossi N.M."/>
            <person name="Monod M."/>
            <person name="Shelest E."/>
            <person name="Barton R.C."/>
            <person name="Birch E."/>
            <person name="Brakhage A.A."/>
            <person name="Chen Z."/>
            <person name="Gurr S.J."/>
            <person name="Heiman D."/>
            <person name="Heitman J."/>
            <person name="Kosti I."/>
            <person name="Rossi A."/>
            <person name="Saif S."/>
            <person name="Samalova M."/>
            <person name="Saunders C.W."/>
            <person name="Shea T."/>
            <person name="Summerbell R.C."/>
            <person name="Xu J."/>
            <person name="Young S."/>
            <person name="Zeng Q."/>
            <person name="Birren B.W."/>
            <person name="Cuomo C.A."/>
            <person name="White T.C."/>
        </authorList>
    </citation>
    <scope>NUCLEOTIDE SEQUENCE [LARGE SCALE GENOMIC DNA]</scope>
    <source>
        <strain evidence="3">ATCC MYA-4606 / CBS 127.97</strain>
    </source>
</reference>
<accession>F2PZ51</accession>
<gene>
    <name evidence="2" type="ORF">TEQG_06156</name>
</gene>
<sequence length="99" mass="11237">MDLGKDRLRWYCKGRVDLLTCAGDTSQLSSFSRRTDITLDRQIRVWKAWQNAIFLLVRNKPRKLSQKTLVARPRKGGKRAGKGWREEAEASGMSGRGSG</sequence>
<dbReference type="VEuPathDB" id="FungiDB:TEQG_06156"/>
<evidence type="ECO:0000313" key="2">
    <source>
        <dbReference type="EMBL" id="EGE07169.1"/>
    </source>
</evidence>
<proteinExistence type="predicted"/>
<organism evidence="2 3">
    <name type="scientific">Trichophyton equinum (strain ATCC MYA-4606 / CBS 127.97)</name>
    <name type="common">Horse ringworm fungus</name>
    <dbReference type="NCBI Taxonomy" id="559882"/>
    <lineage>
        <taxon>Eukaryota</taxon>
        <taxon>Fungi</taxon>
        <taxon>Dikarya</taxon>
        <taxon>Ascomycota</taxon>
        <taxon>Pezizomycotina</taxon>
        <taxon>Eurotiomycetes</taxon>
        <taxon>Eurotiomycetidae</taxon>
        <taxon>Onygenales</taxon>
        <taxon>Arthrodermataceae</taxon>
        <taxon>Trichophyton</taxon>
    </lineage>
</organism>
<keyword evidence="3" id="KW-1185">Reference proteome</keyword>
<feature type="compositionally biased region" description="Basic residues" evidence="1">
    <location>
        <begin position="72"/>
        <end position="82"/>
    </location>
</feature>
<dbReference type="AlphaFoldDB" id="F2PZ51"/>